<evidence type="ECO:0000256" key="6">
    <source>
        <dbReference type="ARBA" id="ARBA00015850"/>
    </source>
</evidence>
<evidence type="ECO:0000256" key="2">
    <source>
        <dbReference type="ARBA" id="ARBA00004651"/>
    </source>
</evidence>
<feature type="transmembrane region" description="Helical" evidence="19">
    <location>
        <begin position="35"/>
        <end position="55"/>
    </location>
</feature>
<evidence type="ECO:0000256" key="13">
    <source>
        <dbReference type="ARBA" id="ARBA00023136"/>
    </source>
</evidence>
<name>A0A069SGM4_PHOVU</name>
<evidence type="ECO:0000256" key="14">
    <source>
        <dbReference type="ARBA" id="ARBA00025228"/>
    </source>
</evidence>
<evidence type="ECO:0000313" key="21">
    <source>
        <dbReference type="Proteomes" id="UP000027661"/>
    </source>
</evidence>
<comment type="cofactor">
    <cofactor evidence="1 19">
        <name>Mg(2+)</name>
        <dbReference type="ChEBI" id="CHEBI:18420"/>
    </cofactor>
</comment>
<evidence type="ECO:0000256" key="19">
    <source>
        <dbReference type="HAMAP-Rule" id="MF_00719"/>
    </source>
</evidence>
<protein>
    <recommendedName>
        <fullName evidence="6 19">Adenosylcobinamide-GDP ribazoletransferase</fullName>
        <ecNumber evidence="5 19">2.7.8.26</ecNumber>
    </recommendedName>
    <alternativeName>
        <fullName evidence="16 19">Cobalamin synthase</fullName>
    </alternativeName>
    <alternativeName>
        <fullName evidence="15 19">Cobalamin-5'-phosphate synthase</fullName>
    </alternativeName>
</protein>
<dbReference type="RefSeq" id="WP_005846448.1">
    <property type="nucleotide sequence ID" value="NZ_JNHM01000028.1"/>
</dbReference>
<dbReference type="InterPro" id="IPR003805">
    <property type="entry name" value="CobS"/>
</dbReference>
<keyword evidence="11 19" id="KW-0460">Magnesium</keyword>
<dbReference type="GO" id="GO:0008818">
    <property type="term" value="F:cobalamin 5'-phosphate synthase activity"/>
    <property type="evidence" value="ECO:0007669"/>
    <property type="project" value="UniProtKB-UniRule"/>
</dbReference>
<dbReference type="EMBL" id="JNHM01000028">
    <property type="protein sequence ID" value="KDS53746.1"/>
    <property type="molecule type" value="Genomic_DNA"/>
</dbReference>
<dbReference type="PATRIC" id="fig|1339352.3.peg.2088"/>
<keyword evidence="12 19" id="KW-1133">Transmembrane helix</keyword>
<dbReference type="PANTHER" id="PTHR34148:SF1">
    <property type="entry name" value="ADENOSYLCOBINAMIDE-GDP RIBAZOLETRANSFERASE"/>
    <property type="match status" value="1"/>
</dbReference>
<evidence type="ECO:0000256" key="1">
    <source>
        <dbReference type="ARBA" id="ARBA00001946"/>
    </source>
</evidence>
<proteinExistence type="inferred from homology"/>
<sequence>MKLLASLIFFTRLPFWKIADVPPVYFKRVVDYWPFVGWLTGGIMAGTLWITAEFLPVQIAVLMALAARLLVTGALHEDGLADFCDGFGGGTSRDKILSIMKDSHIGTYGVLGLLFYYGLMWNILTTLSVPLACAAILSGDAWSKFCAAQIINTLPYARKEEESKAKVIYDRMSPGVLLSAFMAGALPMLLLLDKGYWWAAIAPAMMFILLMSLMRRRLQGYTGDCCGATFLLCEFSFYLTINLIYTNLW</sequence>
<comment type="caution">
    <text evidence="20">The sequence shown here is derived from an EMBL/GenBank/DDBJ whole genome shotgun (WGS) entry which is preliminary data.</text>
</comment>
<dbReference type="EC" id="2.7.8.26" evidence="5 19"/>
<evidence type="ECO:0000256" key="10">
    <source>
        <dbReference type="ARBA" id="ARBA00022692"/>
    </source>
</evidence>
<organism evidence="20 21">
    <name type="scientific">Phocaeicola vulgatus str. 3975 RP4</name>
    <dbReference type="NCBI Taxonomy" id="1339352"/>
    <lineage>
        <taxon>Bacteria</taxon>
        <taxon>Pseudomonadati</taxon>
        <taxon>Bacteroidota</taxon>
        <taxon>Bacteroidia</taxon>
        <taxon>Bacteroidales</taxon>
        <taxon>Bacteroidaceae</taxon>
        <taxon>Phocaeicola</taxon>
    </lineage>
</organism>
<evidence type="ECO:0000256" key="15">
    <source>
        <dbReference type="ARBA" id="ARBA00032605"/>
    </source>
</evidence>
<evidence type="ECO:0000256" key="5">
    <source>
        <dbReference type="ARBA" id="ARBA00013200"/>
    </source>
</evidence>
<comment type="function">
    <text evidence="14 19">Joins adenosylcobinamide-GDP and alpha-ribazole to generate adenosylcobalamin (Ado-cobalamin). Also synthesizes adenosylcobalamin 5'-phosphate from adenosylcobinamide-GDP and alpha-ribazole 5'-phosphate.</text>
</comment>
<keyword evidence="13 19" id="KW-0472">Membrane</keyword>
<dbReference type="Proteomes" id="UP000027661">
    <property type="component" value="Unassembled WGS sequence"/>
</dbReference>
<feature type="transmembrane region" description="Helical" evidence="19">
    <location>
        <begin position="172"/>
        <end position="190"/>
    </location>
</feature>
<dbReference type="GO" id="GO:0051073">
    <property type="term" value="F:adenosylcobinamide-GDP ribazoletransferase activity"/>
    <property type="evidence" value="ECO:0007669"/>
    <property type="project" value="UniProtKB-UniRule"/>
</dbReference>
<comment type="catalytic activity">
    <reaction evidence="17 19">
        <text>alpha-ribazole + adenosylcob(III)inamide-GDP = adenosylcob(III)alamin + GMP + H(+)</text>
        <dbReference type="Rhea" id="RHEA:16049"/>
        <dbReference type="ChEBI" id="CHEBI:10329"/>
        <dbReference type="ChEBI" id="CHEBI:15378"/>
        <dbReference type="ChEBI" id="CHEBI:18408"/>
        <dbReference type="ChEBI" id="CHEBI:58115"/>
        <dbReference type="ChEBI" id="CHEBI:60487"/>
        <dbReference type="EC" id="2.7.8.26"/>
    </reaction>
</comment>
<keyword evidence="8 19" id="KW-0169">Cobalamin biosynthesis</keyword>
<dbReference type="Pfam" id="PF02654">
    <property type="entry name" value="CobS"/>
    <property type="match status" value="1"/>
</dbReference>
<dbReference type="GO" id="GO:0005886">
    <property type="term" value="C:plasma membrane"/>
    <property type="evidence" value="ECO:0007669"/>
    <property type="project" value="UniProtKB-SubCell"/>
</dbReference>
<evidence type="ECO:0000256" key="17">
    <source>
        <dbReference type="ARBA" id="ARBA00048623"/>
    </source>
</evidence>
<gene>
    <name evidence="19" type="primary">cobS</name>
    <name evidence="20" type="ORF">M099_2162</name>
</gene>
<evidence type="ECO:0000256" key="9">
    <source>
        <dbReference type="ARBA" id="ARBA00022679"/>
    </source>
</evidence>
<dbReference type="UniPathway" id="UPA00148">
    <property type="reaction ID" value="UER00238"/>
</dbReference>
<comment type="catalytic activity">
    <reaction evidence="18 19">
        <text>alpha-ribazole 5'-phosphate + adenosylcob(III)inamide-GDP = adenosylcob(III)alamin 5'-phosphate + GMP + H(+)</text>
        <dbReference type="Rhea" id="RHEA:23560"/>
        <dbReference type="ChEBI" id="CHEBI:15378"/>
        <dbReference type="ChEBI" id="CHEBI:57918"/>
        <dbReference type="ChEBI" id="CHEBI:58115"/>
        <dbReference type="ChEBI" id="CHEBI:60487"/>
        <dbReference type="ChEBI" id="CHEBI:60493"/>
        <dbReference type="EC" id="2.7.8.26"/>
    </reaction>
</comment>
<accession>A0A069SGM4</accession>
<evidence type="ECO:0000256" key="12">
    <source>
        <dbReference type="ARBA" id="ARBA00022989"/>
    </source>
</evidence>
<comment type="similarity">
    <text evidence="4 19">Belongs to the CobS family.</text>
</comment>
<dbReference type="GO" id="GO:0009236">
    <property type="term" value="P:cobalamin biosynthetic process"/>
    <property type="evidence" value="ECO:0007669"/>
    <property type="project" value="UniProtKB-UniRule"/>
</dbReference>
<reference evidence="20 21" key="1">
    <citation type="submission" date="2014-04" db="EMBL/GenBank/DDBJ databases">
        <authorList>
            <person name="Sears C."/>
            <person name="Carroll K."/>
            <person name="Sack B.R."/>
            <person name="Qadri F."/>
            <person name="Myers L.L."/>
            <person name="Chung G.-T."/>
            <person name="Escheverria P."/>
            <person name="Fraser C.M."/>
            <person name="Sadzewicz L."/>
            <person name="Shefchek K.A."/>
            <person name="Tallon L."/>
            <person name="Das S.P."/>
            <person name="Daugherty S."/>
            <person name="Mongodin E.F."/>
        </authorList>
    </citation>
    <scope>NUCLEOTIDE SEQUENCE [LARGE SCALE GENOMIC DNA]</scope>
    <source>
        <strain evidence="20 21">3975 RP4</strain>
    </source>
</reference>
<evidence type="ECO:0000256" key="11">
    <source>
        <dbReference type="ARBA" id="ARBA00022842"/>
    </source>
</evidence>
<comment type="pathway">
    <text evidence="3 19">Cofactor biosynthesis; adenosylcobalamin biosynthesis; adenosylcobalamin from cob(II)yrinate a,c-diamide: step 7/7.</text>
</comment>
<dbReference type="PANTHER" id="PTHR34148">
    <property type="entry name" value="ADENOSYLCOBINAMIDE-GDP RIBAZOLETRANSFERASE"/>
    <property type="match status" value="1"/>
</dbReference>
<feature type="transmembrane region" description="Helical" evidence="19">
    <location>
        <begin position="196"/>
        <end position="213"/>
    </location>
</feature>
<evidence type="ECO:0000313" key="20">
    <source>
        <dbReference type="EMBL" id="KDS53746.1"/>
    </source>
</evidence>
<comment type="subcellular location">
    <subcellularLocation>
        <location evidence="2 19">Cell membrane</location>
        <topology evidence="2 19">Multi-pass membrane protein</topology>
    </subcellularLocation>
</comment>
<dbReference type="AlphaFoldDB" id="A0A069SGM4"/>
<evidence type="ECO:0000256" key="18">
    <source>
        <dbReference type="ARBA" id="ARBA00049504"/>
    </source>
</evidence>
<evidence type="ECO:0000256" key="3">
    <source>
        <dbReference type="ARBA" id="ARBA00004663"/>
    </source>
</evidence>
<evidence type="ECO:0000256" key="7">
    <source>
        <dbReference type="ARBA" id="ARBA00022475"/>
    </source>
</evidence>
<feature type="transmembrane region" description="Helical" evidence="19">
    <location>
        <begin position="225"/>
        <end position="245"/>
    </location>
</feature>
<evidence type="ECO:0000256" key="16">
    <source>
        <dbReference type="ARBA" id="ARBA00032853"/>
    </source>
</evidence>
<dbReference type="HAMAP" id="MF_00719">
    <property type="entry name" value="CobS"/>
    <property type="match status" value="1"/>
</dbReference>
<evidence type="ECO:0000256" key="4">
    <source>
        <dbReference type="ARBA" id="ARBA00010561"/>
    </source>
</evidence>
<keyword evidence="9 19" id="KW-0808">Transferase</keyword>
<keyword evidence="10 19" id="KW-0812">Transmembrane</keyword>
<evidence type="ECO:0000256" key="8">
    <source>
        <dbReference type="ARBA" id="ARBA00022573"/>
    </source>
</evidence>
<keyword evidence="7 19" id="KW-1003">Cell membrane</keyword>